<comment type="caution">
    <text evidence="2">The sequence shown here is derived from an EMBL/GenBank/DDBJ whole genome shotgun (WGS) entry which is preliminary data.</text>
</comment>
<organism evidence="2 3">
    <name type="scientific">Cecembia lonarensis (strain CCUG 58316 / KCTC 22772 / LW9)</name>
    <dbReference type="NCBI Taxonomy" id="1225176"/>
    <lineage>
        <taxon>Bacteria</taxon>
        <taxon>Pseudomonadati</taxon>
        <taxon>Bacteroidota</taxon>
        <taxon>Cytophagia</taxon>
        <taxon>Cytophagales</taxon>
        <taxon>Cyclobacteriaceae</taxon>
        <taxon>Cecembia</taxon>
    </lineage>
</organism>
<dbReference type="AlphaFoldDB" id="K1LFJ9"/>
<dbReference type="EMBL" id="AMGM01000003">
    <property type="protein sequence ID" value="EKB50982.1"/>
    <property type="molecule type" value="Genomic_DNA"/>
</dbReference>
<reference evidence="2 3" key="1">
    <citation type="journal article" date="2012" name="J. Bacteriol.">
        <title>Draft Genome Sequence of Cecembia lonarensis Strain LW9T, Isolated from Lonar Lake, a Haloalkaline Lake in India.</title>
        <authorList>
            <person name="Shivaji S."/>
            <person name="Ara S."/>
            <person name="Singh A."/>
            <person name="Pinnaka A.K."/>
        </authorList>
    </citation>
    <scope>NUCLEOTIDE SEQUENCE [LARGE SCALE GENOMIC DNA]</scope>
    <source>
        <strain evidence="2 3">LW9</strain>
    </source>
</reference>
<evidence type="ECO:0000313" key="2">
    <source>
        <dbReference type="EMBL" id="EKB50982.1"/>
    </source>
</evidence>
<gene>
    <name evidence="2" type="ORF">B879_00269</name>
</gene>
<keyword evidence="1" id="KW-0732">Signal</keyword>
<feature type="signal peptide" evidence="1">
    <location>
        <begin position="1"/>
        <end position="19"/>
    </location>
</feature>
<name>K1LFJ9_CECL9</name>
<feature type="chain" id="PRO_5003847662" evidence="1">
    <location>
        <begin position="20"/>
        <end position="128"/>
    </location>
</feature>
<proteinExistence type="predicted"/>
<sequence length="128" mass="14566">MKVLILFSFLLASSFECFAQQLEVRDFNYKPDKIVKGSSVLLSFSIYNGGKDLPANAFKMECTINGNLVSLDDDTNSLLKNEKQRYSKQPGKFHWEVQNEKELVVEIILTPKVGYLGKTAFKRIIPVE</sequence>
<evidence type="ECO:0000256" key="1">
    <source>
        <dbReference type="SAM" id="SignalP"/>
    </source>
</evidence>
<keyword evidence="3" id="KW-1185">Reference proteome</keyword>
<protein>
    <submittedName>
        <fullName evidence="2">Uncharacterized protein</fullName>
    </submittedName>
</protein>
<dbReference type="Proteomes" id="UP000004478">
    <property type="component" value="Unassembled WGS sequence"/>
</dbReference>
<accession>K1LFJ9</accession>
<evidence type="ECO:0000313" key="3">
    <source>
        <dbReference type="Proteomes" id="UP000004478"/>
    </source>
</evidence>